<name>X1SZ49_9ZZZZ</name>
<feature type="non-terminal residue" evidence="1">
    <location>
        <position position="180"/>
    </location>
</feature>
<accession>X1SZ49</accession>
<dbReference type="GO" id="GO:0006508">
    <property type="term" value="P:proteolysis"/>
    <property type="evidence" value="ECO:0007669"/>
    <property type="project" value="InterPro"/>
</dbReference>
<gene>
    <name evidence="1" type="ORF">S12H4_41086</name>
</gene>
<comment type="caution">
    <text evidence="1">The sequence shown here is derived from an EMBL/GenBank/DDBJ whole genome shotgun (WGS) entry which is preliminary data.</text>
</comment>
<dbReference type="AlphaFoldDB" id="X1SZ49"/>
<dbReference type="EMBL" id="BARW01024998">
    <property type="protein sequence ID" value="GAI98347.1"/>
    <property type="molecule type" value="Genomic_DNA"/>
</dbReference>
<sequence length="180" mass="20128">MVEPIPAYDPTPPYSSLNETVVLIIENSLWGISAVQKAVNQYEQDLKDTGYTTIKHTNSISTVQNLKNLLQSWYTNNNSVGVVLIGNLPYAQYYHPAVGGFNDETFICDLYLMDMDGNWWDLNTDGVYDKHNASIGANIYPEIYVGRIDATNRALGGQTNSQNIITLLNRFHSYRIGGVS</sequence>
<proteinExistence type="predicted"/>
<dbReference type="Gene3D" id="3.40.50.10390">
    <property type="entry name" value="Gingipain r, domain 1"/>
    <property type="match status" value="1"/>
</dbReference>
<organism evidence="1">
    <name type="scientific">marine sediment metagenome</name>
    <dbReference type="NCBI Taxonomy" id="412755"/>
    <lineage>
        <taxon>unclassified sequences</taxon>
        <taxon>metagenomes</taxon>
        <taxon>ecological metagenomes</taxon>
    </lineage>
</organism>
<evidence type="ECO:0000313" key="1">
    <source>
        <dbReference type="EMBL" id="GAI98347.1"/>
    </source>
</evidence>
<reference evidence="1" key="1">
    <citation type="journal article" date="2014" name="Front. Microbiol.">
        <title>High frequency of phylogenetically diverse reductive dehalogenase-homologous genes in deep subseafloor sedimentary metagenomes.</title>
        <authorList>
            <person name="Kawai M."/>
            <person name="Futagami T."/>
            <person name="Toyoda A."/>
            <person name="Takaki Y."/>
            <person name="Nishi S."/>
            <person name="Hori S."/>
            <person name="Arai W."/>
            <person name="Tsubouchi T."/>
            <person name="Morono Y."/>
            <person name="Uchiyama I."/>
            <person name="Ito T."/>
            <person name="Fujiyama A."/>
            <person name="Inagaki F."/>
            <person name="Takami H."/>
        </authorList>
    </citation>
    <scope>NUCLEOTIDE SEQUENCE</scope>
    <source>
        <strain evidence="1">Expedition CK06-06</strain>
    </source>
</reference>
<dbReference type="InterPro" id="IPR029031">
    <property type="entry name" value="Gingipain_N_sf"/>
</dbReference>
<dbReference type="GO" id="GO:0008234">
    <property type="term" value="F:cysteine-type peptidase activity"/>
    <property type="evidence" value="ECO:0007669"/>
    <property type="project" value="InterPro"/>
</dbReference>
<protein>
    <submittedName>
        <fullName evidence="1">Uncharacterized protein</fullName>
    </submittedName>
</protein>